<feature type="compositionally biased region" description="Basic and acidic residues" evidence="1">
    <location>
        <begin position="1"/>
        <end position="19"/>
    </location>
</feature>
<evidence type="ECO:0000256" key="1">
    <source>
        <dbReference type="SAM" id="MobiDB-lite"/>
    </source>
</evidence>
<dbReference type="Proteomes" id="UP000308802">
    <property type="component" value="Unassembled WGS sequence"/>
</dbReference>
<feature type="region of interest" description="Disordered" evidence="1">
    <location>
        <begin position="1"/>
        <end position="51"/>
    </location>
</feature>
<evidence type="ECO:0000313" key="3">
    <source>
        <dbReference type="Proteomes" id="UP000308802"/>
    </source>
</evidence>
<name>A0A4S8ZXR0_AURPU</name>
<dbReference type="CDD" id="cd09917">
    <property type="entry name" value="F-box_SF"/>
    <property type="match status" value="1"/>
</dbReference>
<gene>
    <name evidence="2" type="ORF">D6D19_07349</name>
</gene>
<organism evidence="2 3">
    <name type="scientific">Aureobasidium pullulans</name>
    <name type="common">Black yeast</name>
    <name type="synonym">Pullularia pullulans</name>
    <dbReference type="NCBI Taxonomy" id="5580"/>
    <lineage>
        <taxon>Eukaryota</taxon>
        <taxon>Fungi</taxon>
        <taxon>Dikarya</taxon>
        <taxon>Ascomycota</taxon>
        <taxon>Pezizomycotina</taxon>
        <taxon>Dothideomycetes</taxon>
        <taxon>Dothideomycetidae</taxon>
        <taxon>Dothideales</taxon>
        <taxon>Saccotheciaceae</taxon>
        <taxon>Aureobasidium</taxon>
    </lineage>
</organism>
<evidence type="ECO:0008006" key="4">
    <source>
        <dbReference type="Google" id="ProtNLM"/>
    </source>
</evidence>
<comment type="caution">
    <text evidence="2">The sequence shown here is derived from an EMBL/GenBank/DDBJ whole genome shotgun (WGS) entry which is preliminary data.</text>
</comment>
<sequence length="417" mass="46861">MVAEQQHHHGRPFDMRDLMSVHTLSSYHNPENQEQEEEDEEEAEEDDDEDREYPNLNALSAVLGNYPIISEIAKHLDLNSLHDLSRTCRQFRANLLQHRRQLIPQTLRCSSDTEEGGLGYTFQEKDEHWSNTQGPNGFRIPRMTSGRVGACARDMVGECRRCGVVVCRRAREGCDTDEEEQNCTMKAPSTNTLKQRHRRLCHTCQKAPLDAHTKIYPSQDHHSDSLSPPSKPLYRSPCTCATQTWLCTPCSTTLRTSDTSHTRAWTWRSRYNLDTLSGLSTGIGHGLEGVQCGRGPSCLSSRTVYTEIESDAASTPFSARTSAGYFLQEIEGIGGVVKKKVKRRMQVGDVVGEFGDERDGGRVLGREQDGRSRSWCSWCERVVLSRRDVDGLGKIDDRDELGRSFGTESDLSSSSSL</sequence>
<accession>A0A4S8ZXR0</accession>
<proteinExistence type="predicted"/>
<dbReference type="EMBL" id="QZAO01000291">
    <property type="protein sequence ID" value="THW71272.1"/>
    <property type="molecule type" value="Genomic_DNA"/>
</dbReference>
<evidence type="ECO:0000313" key="2">
    <source>
        <dbReference type="EMBL" id="THW71272.1"/>
    </source>
</evidence>
<feature type="compositionally biased region" description="Acidic residues" evidence="1">
    <location>
        <begin position="33"/>
        <end position="51"/>
    </location>
</feature>
<feature type="region of interest" description="Disordered" evidence="1">
    <location>
        <begin position="393"/>
        <end position="417"/>
    </location>
</feature>
<dbReference type="AlphaFoldDB" id="A0A4S8ZXR0"/>
<feature type="compositionally biased region" description="Basic and acidic residues" evidence="1">
    <location>
        <begin position="393"/>
        <end position="402"/>
    </location>
</feature>
<reference evidence="2 3" key="1">
    <citation type="submission" date="2018-10" db="EMBL/GenBank/DDBJ databases">
        <title>Fifty Aureobasidium pullulans genomes reveal a recombining polyextremotolerant generalist.</title>
        <authorList>
            <person name="Gostincar C."/>
            <person name="Turk M."/>
            <person name="Zajc J."/>
            <person name="Gunde-Cimerman N."/>
        </authorList>
    </citation>
    <scope>NUCLEOTIDE SEQUENCE [LARGE SCALE GENOMIC DNA]</scope>
    <source>
        <strain evidence="2 3">EXF-10659</strain>
    </source>
</reference>
<protein>
    <recommendedName>
        <fullName evidence="4">F-box domain-containing protein</fullName>
    </recommendedName>
</protein>